<dbReference type="PANTHER" id="PTHR31672">
    <property type="entry name" value="BNACNNG10540D PROTEIN"/>
    <property type="match status" value="1"/>
</dbReference>
<feature type="domain" description="F-box" evidence="1">
    <location>
        <begin position="1"/>
        <end position="41"/>
    </location>
</feature>
<gene>
    <name evidence="2" type="ORF">RDI58_017260</name>
</gene>
<protein>
    <recommendedName>
        <fullName evidence="1">F-box domain-containing protein</fullName>
    </recommendedName>
</protein>
<dbReference type="InterPro" id="IPR050796">
    <property type="entry name" value="SCF_F-box_component"/>
</dbReference>
<comment type="caution">
    <text evidence="2">The sequence shown here is derived from an EMBL/GenBank/DDBJ whole genome shotgun (WGS) entry which is preliminary data.</text>
</comment>
<name>A0AAN8Y9T9_SOLBU</name>
<reference evidence="2 3" key="1">
    <citation type="submission" date="2024-02" db="EMBL/GenBank/DDBJ databases">
        <title>de novo genome assembly of Solanum bulbocastanum strain 11H21.</title>
        <authorList>
            <person name="Hosaka A.J."/>
        </authorList>
    </citation>
    <scope>NUCLEOTIDE SEQUENCE [LARGE SCALE GENOMIC DNA]</scope>
    <source>
        <tissue evidence="2">Young leaves</tissue>
    </source>
</reference>
<dbReference type="Proteomes" id="UP001371456">
    <property type="component" value="Unassembled WGS sequence"/>
</dbReference>
<dbReference type="InterPro" id="IPR013187">
    <property type="entry name" value="F-box-assoc_dom_typ3"/>
</dbReference>
<evidence type="ECO:0000313" key="2">
    <source>
        <dbReference type="EMBL" id="KAK6783806.1"/>
    </source>
</evidence>
<dbReference type="InterPro" id="IPR017451">
    <property type="entry name" value="F-box-assoc_interact_dom"/>
</dbReference>
<dbReference type="PANTHER" id="PTHR31672:SF13">
    <property type="entry name" value="F-BOX PROTEIN CPR30-LIKE"/>
    <property type="match status" value="1"/>
</dbReference>
<evidence type="ECO:0000259" key="1">
    <source>
        <dbReference type="SMART" id="SM00256"/>
    </source>
</evidence>
<sequence>MDVDVAKEILSRLPMQSLLQFKYVSKLWMTLISVPYFKIKHLNHSKNDDNSQKILVNQWYYHIDKVEQVQKLDCPDRYLQLLEIYPTLYCCCDGLALMEIYSYPNKHLQLLLLNPSTRESIVLPYNKSQSEILALKSGSWRLMDKHPTDVHPMLTSTNSLVFVHGAFHWLISSLTKYYVMSFSISNEVYREIPLPEQLYSNFTRLFERGVLVLAGMLYAYSHYVSNTESIFKFWDNCTWGLGYDSISDDYKILKIDDKSCSEILVLKSGSWRLTNKHPIDVRPMLTSTDSLAFVHGAFHWLISSLPKYYVMSFSISDEVYGEILLPEQMYSNFSKLWRRGVSILGGMLCAYSRCVSDWKDMFKFW</sequence>
<dbReference type="EMBL" id="JBANQN010000007">
    <property type="protein sequence ID" value="KAK6783806.1"/>
    <property type="molecule type" value="Genomic_DNA"/>
</dbReference>
<proteinExistence type="predicted"/>
<dbReference type="InterPro" id="IPR001810">
    <property type="entry name" value="F-box_dom"/>
</dbReference>
<dbReference type="Pfam" id="PF08268">
    <property type="entry name" value="FBA_3"/>
    <property type="match status" value="1"/>
</dbReference>
<dbReference type="NCBIfam" id="TIGR01640">
    <property type="entry name" value="F_box_assoc_1"/>
    <property type="match status" value="1"/>
</dbReference>
<accession>A0AAN8Y9T9</accession>
<keyword evidence="3" id="KW-1185">Reference proteome</keyword>
<evidence type="ECO:0000313" key="3">
    <source>
        <dbReference type="Proteomes" id="UP001371456"/>
    </source>
</evidence>
<dbReference type="SUPFAM" id="SSF81383">
    <property type="entry name" value="F-box domain"/>
    <property type="match status" value="1"/>
</dbReference>
<dbReference type="InterPro" id="IPR036047">
    <property type="entry name" value="F-box-like_dom_sf"/>
</dbReference>
<organism evidence="2 3">
    <name type="scientific">Solanum bulbocastanum</name>
    <name type="common">Wild potato</name>
    <dbReference type="NCBI Taxonomy" id="147425"/>
    <lineage>
        <taxon>Eukaryota</taxon>
        <taxon>Viridiplantae</taxon>
        <taxon>Streptophyta</taxon>
        <taxon>Embryophyta</taxon>
        <taxon>Tracheophyta</taxon>
        <taxon>Spermatophyta</taxon>
        <taxon>Magnoliopsida</taxon>
        <taxon>eudicotyledons</taxon>
        <taxon>Gunneridae</taxon>
        <taxon>Pentapetalae</taxon>
        <taxon>asterids</taxon>
        <taxon>lamiids</taxon>
        <taxon>Solanales</taxon>
        <taxon>Solanaceae</taxon>
        <taxon>Solanoideae</taxon>
        <taxon>Solaneae</taxon>
        <taxon>Solanum</taxon>
    </lineage>
</organism>
<dbReference type="SMART" id="SM00256">
    <property type="entry name" value="FBOX"/>
    <property type="match status" value="1"/>
</dbReference>
<dbReference type="AlphaFoldDB" id="A0AAN8Y9T9"/>
<dbReference type="Pfam" id="PF00646">
    <property type="entry name" value="F-box"/>
    <property type="match status" value="1"/>
</dbReference>